<name>A0A0V0HSV8_SOLCH</name>
<dbReference type="SMART" id="SM00542">
    <property type="entry name" value="FYRC"/>
    <property type="match status" value="1"/>
</dbReference>
<dbReference type="InterPro" id="IPR003889">
    <property type="entry name" value="FYrich_C"/>
</dbReference>
<feature type="compositionally biased region" description="Polar residues" evidence="1">
    <location>
        <begin position="126"/>
        <end position="136"/>
    </location>
</feature>
<proteinExistence type="predicted"/>
<dbReference type="EMBL" id="GEDG01015435">
    <property type="protein sequence ID" value="JAP23470.1"/>
    <property type="molecule type" value="Transcribed_RNA"/>
</dbReference>
<reference evidence="2" key="1">
    <citation type="submission" date="2015-12" db="EMBL/GenBank/DDBJ databases">
        <title>Gene expression during late stages of embryo sac development: a critical building block for successful pollen-pistil interactions.</title>
        <authorList>
            <person name="Liu Y."/>
            <person name="Joly V."/>
            <person name="Sabar M."/>
            <person name="Matton D.P."/>
        </authorList>
    </citation>
    <scope>NUCLEOTIDE SEQUENCE</scope>
</reference>
<protein>
    <submittedName>
        <fullName evidence="2">Putative ovule protein</fullName>
    </submittedName>
</protein>
<dbReference type="AlphaFoldDB" id="A0A0V0HSV8"/>
<evidence type="ECO:0000313" key="2">
    <source>
        <dbReference type="EMBL" id="JAP23470.1"/>
    </source>
</evidence>
<dbReference type="Pfam" id="PF05965">
    <property type="entry name" value="FYRC"/>
    <property type="match status" value="1"/>
</dbReference>
<accession>A0A0V0HSV8</accession>
<sequence>MNLQVSLERCPSEVFVHLSPVKCWDMVRERVNQEILKQHKLGKPKLLPLQPPGSVEGMEMFGFSTTEIVQAIQDMDVNRMDDAPSINTRRIYDYEDIEWAENRSKKLHDPLIMAKTKVGKLKKDGTSSSKAQVQKSPQKRGRKFAPTISRPSLPKVRFSIYFYRFLNFFVS</sequence>
<organism evidence="2">
    <name type="scientific">Solanum chacoense</name>
    <name type="common">Chaco potato</name>
    <dbReference type="NCBI Taxonomy" id="4108"/>
    <lineage>
        <taxon>Eukaryota</taxon>
        <taxon>Viridiplantae</taxon>
        <taxon>Streptophyta</taxon>
        <taxon>Embryophyta</taxon>
        <taxon>Tracheophyta</taxon>
        <taxon>Spermatophyta</taxon>
        <taxon>Magnoliopsida</taxon>
        <taxon>eudicotyledons</taxon>
        <taxon>Gunneridae</taxon>
        <taxon>Pentapetalae</taxon>
        <taxon>asterids</taxon>
        <taxon>lamiids</taxon>
        <taxon>Solanales</taxon>
        <taxon>Solanaceae</taxon>
        <taxon>Solanoideae</taxon>
        <taxon>Solaneae</taxon>
        <taxon>Solanum</taxon>
    </lineage>
</organism>
<evidence type="ECO:0000256" key="1">
    <source>
        <dbReference type="SAM" id="MobiDB-lite"/>
    </source>
</evidence>
<feature type="region of interest" description="Disordered" evidence="1">
    <location>
        <begin position="122"/>
        <end position="146"/>
    </location>
</feature>
<dbReference type="Gene3D" id="3.30.160.360">
    <property type="match status" value="1"/>
</dbReference>
<dbReference type="GO" id="GO:0005634">
    <property type="term" value="C:nucleus"/>
    <property type="evidence" value="ECO:0007669"/>
    <property type="project" value="InterPro"/>
</dbReference>
<dbReference type="PROSITE" id="PS51543">
    <property type="entry name" value="FYRC"/>
    <property type="match status" value="1"/>
</dbReference>